<keyword evidence="1" id="KW-0456">Lyase</keyword>
<dbReference type="PROSITE" id="PS51257">
    <property type="entry name" value="PROKAR_LIPOPROTEIN"/>
    <property type="match status" value="1"/>
</dbReference>
<sequence>MRPISLLLLLLLGACVSVHTTTPSKAVPRVDYHQHLVSAAFAPIAQLPARDAKALLAELDAAGIEKAVVLSVAYSFADERKNLPDPDRLSREENDWTSAQVTAGRGRLVGFCSANPLRPAALAELGRCLNLPGMRGIKLHFGNSGVTLRDTAHAARLVQLFVLAEQRRAAVLVHMRARGGANFGAADARLFLDRLVTVAPSIEIVVAHFGGAGPGYPAQADSVMDVFADAAERGDPRMRNVFFDVATVVTAETSPETAALIAKRIRQVGTKRLLYGSDLSPPGGSIRTGWELFRDRTPLTEAETRAIAGNMTYFLR</sequence>
<name>A0A3D4V6M2_9BACT</name>
<dbReference type="GO" id="GO:0016831">
    <property type="term" value="F:carboxy-lyase activity"/>
    <property type="evidence" value="ECO:0007669"/>
    <property type="project" value="InterPro"/>
</dbReference>
<dbReference type="Pfam" id="PF04909">
    <property type="entry name" value="Amidohydro_2"/>
    <property type="match status" value="1"/>
</dbReference>
<dbReference type="GO" id="GO:0016787">
    <property type="term" value="F:hydrolase activity"/>
    <property type="evidence" value="ECO:0007669"/>
    <property type="project" value="UniProtKB-KW"/>
</dbReference>
<evidence type="ECO:0000313" key="4">
    <source>
        <dbReference type="EMBL" id="HCT56766.1"/>
    </source>
</evidence>
<feature type="domain" description="Amidohydrolase-related" evidence="3">
    <location>
        <begin position="30"/>
        <end position="309"/>
    </location>
</feature>
<dbReference type="InterPro" id="IPR006680">
    <property type="entry name" value="Amidohydro-rel"/>
</dbReference>
<protein>
    <submittedName>
        <fullName evidence="4">Amidohydrolase</fullName>
    </submittedName>
</protein>
<dbReference type="Proteomes" id="UP000264071">
    <property type="component" value="Unassembled WGS sequence"/>
</dbReference>
<dbReference type="AlphaFoldDB" id="A0A3D4V6M2"/>
<proteinExistence type="predicted"/>
<dbReference type="InterPro" id="IPR032466">
    <property type="entry name" value="Metal_Hydrolase"/>
</dbReference>
<evidence type="ECO:0000313" key="5">
    <source>
        <dbReference type="Proteomes" id="UP000264071"/>
    </source>
</evidence>
<dbReference type="EMBL" id="DPIY01000006">
    <property type="protein sequence ID" value="HCT56766.1"/>
    <property type="molecule type" value="Genomic_DNA"/>
</dbReference>
<evidence type="ECO:0000256" key="2">
    <source>
        <dbReference type="SAM" id="SignalP"/>
    </source>
</evidence>
<feature type="signal peptide" evidence="2">
    <location>
        <begin position="1"/>
        <end position="20"/>
    </location>
</feature>
<dbReference type="InterPro" id="IPR032465">
    <property type="entry name" value="ACMSD"/>
</dbReference>
<keyword evidence="4" id="KW-0378">Hydrolase</keyword>
<dbReference type="Gene3D" id="3.20.20.140">
    <property type="entry name" value="Metal-dependent hydrolases"/>
    <property type="match status" value="1"/>
</dbReference>
<organism evidence="4 5">
    <name type="scientific">Gemmatimonas aurantiaca</name>
    <dbReference type="NCBI Taxonomy" id="173480"/>
    <lineage>
        <taxon>Bacteria</taxon>
        <taxon>Pseudomonadati</taxon>
        <taxon>Gemmatimonadota</taxon>
        <taxon>Gemmatimonadia</taxon>
        <taxon>Gemmatimonadales</taxon>
        <taxon>Gemmatimonadaceae</taxon>
        <taxon>Gemmatimonas</taxon>
    </lineage>
</organism>
<dbReference type="PANTHER" id="PTHR21240">
    <property type="entry name" value="2-AMINO-3-CARBOXYLMUCONATE-6-SEMIALDEHYDE DECARBOXYLASE"/>
    <property type="match status" value="1"/>
</dbReference>
<comment type="caution">
    <text evidence="4">The sequence shown here is derived from an EMBL/GenBank/DDBJ whole genome shotgun (WGS) entry which is preliminary data.</text>
</comment>
<keyword evidence="2" id="KW-0732">Signal</keyword>
<accession>A0A3D4V6M2</accession>
<evidence type="ECO:0000259" key="3">
    <source>
        <dbReference type="Pfam" id="PF04909"/>
    </source>
</evidence>
<evidence type="ECO:0000256" key="1">
    <source>
        <dbReference type="ARBA" id="ARBA00023239"/>
    </source>
</evidence>
<feature type="chain" id="PRO_5017775943" evidence="2">
    <location>
        <begin position="21"/>
        <end position="316"/>
    </location>
</feature>
<dbReference type="SUPFAM" id="SSF51556">
    <property type="entry name" value="Metallo-dependent hydrolases"/>
    <property type="match status" value="1"/>
</dbReference>
<reference evidence="4 5" key="1">
    <citation type="journal article" date="2018" name="Nat. Biotechnol.">
        <title>A standardized bacterial taxonomy based on genome phylogeny substantially revises the tree of life.</title>
        <authorList>
            <person name="Parks D.H."/>
            <person name="Chuvochina M."/>
            <person name="Waite D.W."/>
            <person name="Rinke C."/>
            <person name="Skarshewski A."/>
            <person name="Chaumeil P.A."/>
            <person name="Hugenholtz P."/>
        </authorList>
    </citation>
    <scope>NUCLEOTIDE SEQUENCE [LARGE SCALE GENOMIC DNA]</scope>
    <source>
        <strain evidence="4">UBA8844</strain>
    </source>
</reference>
<gene>
    <name evidence="4" type="ORF">DGD08_06085</name>
</gene>